<comment type="function">
    <text evidence="2">Required for morphogenesis under gluconeogenic growth conditions.</text>
</comment>
<dbReference type="InterPro" id="IPR010119">
    <property type="entry name" value="Gluconeogen_factor"/>
</dbReference>
<dbReference type="PANTHER" id="PTHR30135">
    <property type="entry name" value="UNCHARACTERIZED PROTEIN YVCK-RELATED"/>
    <property type="match status" value="1"/>
</dbReference>
<sequence>MPKPTGPGRDPRAAEGAGATGGAEGAGVTGVAVAPEAVQAVEDAGAGLEPAVVAFGGGHGLAASLAALRQLTSALTAVVTVGDDGGSSGRLRAELGALPMGDLRMALAALAGPDGPPATWAELFQHRFAGSGSLAGHAVGNLVLTGLAEHTGSPVAALDLAAGLLGARGRVLPLSTAGIDIVADVLGLDPAVPGAVTEVRGQAAVATTAGRVAGVRLAPAEPAACAEAVAAAHAADWLVLGPGSLYTSMLPHLLVPGMRQAITTSRARTLMVLNLAAQPGETAGYTPQAHLDALRRHVPGLRLDVVIADPSAVPEPDPLARAAADLGARLHLAPVRVPGAPVHDPARLAEAFRAVFARSGAGARSEAGAQSAAASPAVRTGPSGPPAPSVPRAPSAGVSRRPVTKYPSSGGAVRRTPFGEAKE</sequence>
<dbReference type="CDD" id="cd07187">
    <property type="entry name" value="YvcK_like"/>
    <property type="match status" value="1"/>
</dbReference>
<comment type="subcellular location">
    <subcellularLocation>
        <location evidence="2">Cytoplasm</location>
    </subcellularLocation>
</comment>
<reference evidence="5" key="1">
    <citation type="submission" date="2015-02" db="EMBL/GenBank/DDBJ databases">
        <title>Draft Genome of Frankia sp. CpI1-S.</title>
        <authorList>
            <person name="Oshone R.T."/>
            <person name="Ngom M."/>
            <person name="Ghodhbane-Gtari F."/>
            <person name="Gtari M."/>
            <person name="Morris K."/>
            <person name="Thomas K."/>
            <person name="Sen A."/>
            <person name="Tisa L.S."/>
        </authorList>
    </citation>
    <scope>NUCLEOTIDE SEQUENCE [LARGE SCALE GENOMIC DNA]</scope>
    <source>
        <strain evidence="5">CpI1-S</strain>
    </source>
</reference>
<dbReference type="EMBL" id="JYFN01000012">
    <property type="protein sequence ID" value="KJE23630.1"/>
    <property type="molecule type" value="Genomic_DNA"/>
</dbReference>
<keyword evidence="5" id="KW-1185">Reference proteome</keyword>
<dbReference type="PATRIC" id="fig|1502723.3.peg.956"/>
<feature type="region of interest" description="Disordered" evidence="3">
    <location>
        <begin position="367"/>
        <end position="423"/>
    </location>
</feature>
<accession>A0A0D8BHT0</accession>
<dbReference type="PANTHER" id="PTHR30135:SF3">
    <property type="entry name" value="GLUCONEOGENESIS FACTOR-RELATED"/>
    <property type="match status" value="1"/>
</dbReference>
<reference evidence="4 5" key="2">
    <citation type="journal article" date="2016" name="Genome Announc.">
        <title>Permanent Draft Genome Sequences for Two Variants of Frankia sp. Strain CpI1, the First Frankia Strain Isolated from Root Nodules of Comptonia peregrina.</title>
        <authorList>
            <person name="Oshone R."/>
            <person name="Hurst S.G.IV."/>
            <person name="Abebe-Akele F."/>
            <person name="Simpson S."/>
            <person name="Morris K."/>
            <person name="Thomas W.K."/>
            <person name="Tisa L.S."/>
        </authorList>
    </citation>
    <scope>NUCLEOTIDE SEQUENCE [LARGE SCALE GENOMIC DNA]</scope>
    <source>
        <strain evidence="5">CpI1-S</strain>
    </source>
</reference>
<dbReference type="Pfam" id="PF01933">
    <property type="entry name" value="CofD"/>
    <property type="match status" value="1"/>
</dbReference>
<dbReference type="InterPro" id="IPR038136">
    <property type="entry name" value="CofD-like_dom_sf"/>
</dbReference>
<feature type="region of interest" description="Disordered" evidence="3">
    <location>
        <begin position="1"/>
        <end position="26"/>
    </location>
</feature>
<comment type="similarity">
    <text evidence="2">Belongs to the gluconeogenesis factor family.</text>
</comment>
<keyword evidence="1 2" id="KW-0963">Cytoplasm</keyword>
<organism evidence="4 5">
    <name type="scientific">Frankia torreyi</name>
    <dbReference type="NCBI Taxonomy" id="1856"/>
    <lineage>
        <taxon>Bacteria</taxon>
        <taxon>Bacillati</taxon>
        <taxon>Actinomycetota</taxon>
        <taxon>Actinomycetes</taxon>
        <taxon>Frankiales</taxon>
        <taxon>Frankiaceae</taxon>
        <taxon>Frankia</taxon>
    </lineage>
</organism>
<dbReference type="GO" id="GO:0005737">
    <property type="term" value="C:cytoplasm"/>
    <property type="evidence" value="ECO:0007669"/>
    <property type="project" value="UniProtKB-SubCell"/>
</dbReference>
<dbReference type="SUPFAM" id="SSF142338">
    <property type="entry name" value="CofD-like"/>
    <property type="match status" value="1"/>
</dbReference>
<feature type="compositionally biased region" description="Low complexity" evidence="3">
    <location>
        <begin position="367"/>
        <end position="382"/>
    </location>
</feature>
<evidence type="ECO:0000313" key="4">
    <source>
        <dbReference type="EMBL" id="KJE23630.1"/>
    </source>
</evidence>
<evidence type="ECO:0000256" key="1">
    <source>
        <dbReference type="ARBA" id="ARBA00022490"/>
    </source>
</evidence>
<dbReference type="AlphaFoldDB" id="A0A0D8BHT0"/>
<dbReference type="Gene3D" id="3.40.50.10680">
    <property type="entry name" value="CofD-like domains"/>
    <property type="match status" value="1"/>
</dbReference>
<protein>
    <recommendedName>
        <fullName evidence="2">Putative gluconeogenesis factor</fullName>
    </recommendedName>
</protein>
<dbReference type="GO" id="GO:0043743">
    <property type="term" value="F:LPPG:FO 2-phospho-L-lactate transferase activity"/>
    <property type="evidence" value="ECO:0007669"/>
    <property type="project" value="InterPro"/>
</dbReference>
<proteinExistence type="inferred from homology"/>
<evidence type="ECO:0000256" key="2">
    <source>
        <dbReference type="HAMAP-Rule" id="MF_00973"/>
    </source>
</evidence>
<evidence type="ECO:0000313" key="5">
    <source>
        <dbReference type="Proteomes" id="UP000032545"/>
    </source>
</evidence>
<dbReference type="GO" id="GO:0008360">
    <property type="term" value="P:regulation of cell shape"/>
    <property type="evidence" value="ECO:0007669"/>
    <property type="project" value="UniProtKB-UniRule"/>
</dbReference>
<dbReference type="HAMAP" id="MF_00973">
    <property type="entry name" value="Gluconeogen_factor"/>
    <property type="match status" value="1"/>
</dbReference>
<name>A0A0D8BHT0_9ACTN</name>
<dbReference type="InterPro" id="IPR002882">
    <property type="entry name" value="CofD"/>
</dbReference>
<evidence type="ECO:0000256" key="3">
    <source>
        <dbReference type="SAM" id="MobiDB-lite"/>
    </source>
</evidence>
<comment type="caution">
    <text evidence="4">The sequence shown here is derived from an EMBL/GenBank/DDBJ whole genome shotgun (WGS) entry which is preliminary data.</text>
</comment>
<dbReference type="Proteomes" id="UP000032545">
    <property type="component" value="Unassembled WGS sequence"/>
</dbReference>
<gene>
    <name evidence="4" type="ORF">FF36_02079</name>
</gene>
<dbReference type="NCBIfam" id="TIGR01826">
    <property type="entry name" value="CofD_related"/>
    <property type="match status" value="1"/>
</dbReference>